<feature type="compositionally biased region" description="Pro residues" evidence="1">
    <location>
        <begin position="503"/>
        <end position="522"/>
    </location>
</feature>
<reference evidence="3 4" key="1">
    <citation type="submission" date="2013-06" db="EMBL/GenBank/DDBJ databases">
        <title>The draft sequence of the Mycobacterium elephantis genome.</title>
        <authorList>
            <person name="Pettersson F.B."/>
            <person name="Das S."/>
            <person name="Dasgupta S."/>
            <person name="Bhattacharya A."/>
            <person name="Kirsebom L.A."/>
        </authorList>
    </citation>
    <scope>NUCLEOTIDE SEQUENCE [LARGE SCALE GENOMIC DNA]</scope>
    <source>
        <strain evidence="3 4">DSM 44368</strain>
    </source>
</reference>
<feature type="compositionally biased region" description="Gly residues" evidence="1">
    <location>
        <begin position="530"/>
        <end position="544"/>
    </location>
</feature>
<evidence type="ECO:0000256" key="1">
    <source>
        <dbReference type="SAM" id="MobiDB-lite"/>
    </source>
</evidence>
<accession>A0A439DV49</accession>
<proteinExistence type="predicted"/>
<feature type="compositionally biased region" description="Low complexity" evidence="1">
    <location>
        <begin position="428"/>
        <end position="477"/>
    </location>
</feature>
<dbReference type="AlphaFoldDB" id="A0A439DV49"/>
<dbReference type="Pfam" id="PF23717">
    <property type="entry name" value="DUF7159"/>
    <property type="match status" value="1"/>
</dbReference>
<feature type="domain" description="DUF7159" evidence="2">
    <location>
        <begin position="2"/>
        <end position="193"/>
    </location>
</feature>
<organism evidence="3 4">
    <name type="scientific">Mycolicibacterium elephantis DSM 44368</name>
    <dbReference type="NCBI Taxonomy" id="1335622"/>
    <lineage>
        <taxon>Bacteria</taxon>
        <taxon>Bacillati</taxon>
        <taxon>Actinomycetota</taxon>
        <taxon>Actinomycetes</taxon>
        <taxon>Mycobacteriales</taxon>
        <taxon>Mycobacteriaceae</taxon>
        <taxon>Mycolicibacterium</taxon>
    </lineage>
</organism>
<dbReference type="EMBL" id="ATDN01000012">
    <property type="protein sequence ID" value="RWA20906.1"/>
    <property type="molecule type" value="Genomic_DNA"/>
</dbReference>
<protein>
    <recommendedName>
        <fullName evidence="2">DUF7159 domain-containing protein</fullName>
    </recommendedName>
</protein>
<feature type="compositionally biased region" description="Polar residues" evidence="1">
    <location>
        <begin position="548"/>
        <end position="557"/>
    </location>
</feature>
<comment type="caution">
    <text evidence="3">The sequence shown here is derived from an EMBL/GenBank/DDBJ whole genome shotgun (WGS) entry which is preliminary data.</text>
</comment>
<name>A0A439DV49_9MYCO</name>
<gene>
    <name evidence="3" type="ORF">MELE44368_02840</name>
</gene>
<evidence type="ECO:0000313" key="4">
    <source>
        <dbReference type="Proteomes" id="UP000287177"/>
    </source>
</evidence>
<keyword evidence="4" id="KW-1185">Reference proteome</keyword>
<feature type="region of interest" description="Disordered" evidence="1">
    <location>
        <begin position="428"/>
        <end position="557"/>
    </location>
</feature>
<dbReference type="InterPro" id="IPR055583">
    <property type="entry name" value="DUF7159"/>
</dbReference>
<evidence type="ECO:0000313" key="3">
    <source>
        <dbReference type="EMBL" id="RWA20906.1"/>
    </source>
</evidence>
<dbReference type="Proteomes" id="UP000287177">
    <property type="component" value="Unassembled WGS sequence"/>
</dbReference>
<evidence type="ECO:0000259" key="2">
    <source>
        <dbReference type="Pfam" id="PF23717"/>
    </source>
</evidence>
<sequence>MAVTGRVARLALVGASDAQVYDQYALDLPDDALTDLGDTIVGTYRAVADSGNRVAATRLCLPDAARAETLRQAVLDAGVQNVEVISEADAAAALARNTGADAALLLAEDDTVSLMVVGEDQESTSALASVPIGAAGAAVACAEVLRQVPDEGVMRIMLVGQRLDLDSVAAELSSTTPVELPPDAGFGIARGAAQTAPESGFPAGAATQMAPAAGEATQMAPAAGEATQMAPVAGEATQMAPAPDPAAVGPQLAYSQEEPGEYELPFESLEEYVPELEDEEAYTSMIAPPPPRTLLMGSALGFVVVSFAALAASVAIAVRPVADVSAQPPPPAQAQAETVPGRYLPTVPHEPDPVALPVAVVSPAPEAPRGTGVLMNRGPNRVVPQVPAPQVPAPAPAPVPNVPVVPVVPVPPPFNPFPTLPTWTTTVTTSVTPTTTATTPTTTSTEPTTTETTTSEAPTTSEQPPTSEAPTTSEQPPTSAPPIEYSPVTPAPEPPTTQVVPAYTPPPAVAPAPAPAPAPVAPTIPELPSSGGGYGSGSDSGSGGSVQAPATTVIESP</sequence>